<evidence type="ECO:0000313" key="2">
    <source>
        <dbReference type="Proteomes" id="UP000092993"/>
    </source>
</evidence>
<accession>A0A1C7LMA1</accession>
<dbReference type="AlphaFoldDB" id="A0A1C7LMA1"/>
<dbReference type="EMBL" id="LUGG01000053">
    <property type="protein sequence ID" value="OBZ65149.1"/>
    <property type="molecule type" value="Genomic_DNA"/>
</dbReference>
<keyword evidence="2" id="KW-1185">Reference proteome</keyword>
<reference evidence="1 2" key="1">
    <citation type="submission" date="2016-03" db="EMBL/GenBank/DDBJ databases">
        <title>Whole genome sequencing of Grifola frondosa 9006-11.</title>
        <authorList>
            <person name="Min B."/>
            <person name="Park H."/>
            <person name="Kim J.-G."/>
            <person name="Cho H."/>
            <person name="Oh Y.-L."/>
            <person name="Kong W.-S."/>
            <person name="Choi I.-G."/>
        </authorList>
    </citation>
    <scope>NUCLEOTIDE SEQUENCE [LARGE SCALE GENOMIC DNA]</scope>
    <source>
        <strain evidence="1 2">9006-11</strain>
    </source>
</reference>
<proteinExistence type="predicted"/>
<name>A0A1C7LMA1_GRIFR</name>
<comment type="caution">
    <text evidence="1">The sequence shown here is derived from an EMBL/GenBank/DDBJ whole genome shotgun (WGS) entry which is preliminary data.</text>
</comment>
<protein>
    <submittedName>
        <fullName evidence="1">Uncharacterized protein</fullName>
    </submittedName>
</protein>
<evidence type="ECO:0000313" key="1">
    <source>
        <dbReference type="EMBL" id="OBZ65149.1"/>
    </source>
</evidence>
<dbReference type="Proteomes" id="UP000092993">
    <property type="component" value="Unassembled WGS sequence"/>
</dbReference>
<organism evidence="1 2">
    <name type="scientific">Grifola frondosa</name>
    <name type="common">Maitake</name>
    <name type="synonym">Polyporus frondosus</name>
    <dbReference type="NCBI Taxonomy" id="5627"/>
    <lineage>
        <taxon>Eukaryota</taxon>
        <taxon>Fungi</taxon>
        <taxon>Dikarya</taxon>
        <taxon>Basidiomycota</taxon>
        <taxon>Agaricomycotina</taxon>
        <taxon>Agaricomycetes</taxon>
        <taxon>Polyporales</taxon>
        <taxon>Grifolaceae</taxon>
        <taxon>Grifola</taxon>
    </lineage>
</organism>
<gene>
    <name evidence="1" type="ORF">A0H81_14868</name>
</gene>
<sequence length="79" mass="8537">MISIAVTPREAIIVCPGPSKSRRLFPPSKSSTLTRCYSPSLGRAHFLDPNAIGGQAGLTTLVLQHHWPIDHPIGLPTVR</sequence>